<proteinExistence type="predicted"/>
<dbReference type="AlphaFoldDB" id="A0A8H5U6I5"/>
<comment type="caution">
    <text evidence="1">The sequence shown here is derived from an EMBL/GenBank/DDBJ whole genome shotgun (WGS) entry which is preliminary data.</text>
</comment>
<name>A0A8H5U6I5_9HYPO</name>
<reference evidence="1 2" key="1">
    <citation type="submission" date="2020-05" db="EMBL/GenBank/DDBJ databases">
        <title>Identification and distribution of gene clusters putatively required for synthesis of sphingolipid metabolism inhibitors in phylogenetically diverse species of the filamentous fungus Fusarium.</title>
        <authorList>
            <person name="Kim H.-S."/>
            <person name="Busman M."/>
            <person name="Brown D.W."/>
            <person name="Divon H."/>
            <person name="Uhlig S."/>
            <person name="Proctor R.H."/>
        </authorList>
    </citation>
    <scope>NUCLEOTIDE SEQUENCE [LARGE SCALE GENOMIC DNA]</scope>
    <source>
        <strain evidence="1 2">NRRL 25311</strain>
    </source>
</reference>
<sequence length="85" mass="9722">MSGDSNVGDKSEYSERTVYIPYRLVREENVKAIKKKLDDFFPGGACMTKTTNAMAHYKIEGMVIKDSADLNLMRELQKLELVMEE</sequence>
<keyword evidence="2" id="KW-1185">Reference proteome</keyword>
<evidence type="ECO:0000313" key="1">
    <source>
        <dbReference type="EMBL" id="KAF5682941.1"/>
    </source>
</evidence>
<organism evidence="1 2">
    <name type="scientific">Fusarium denticulatum</name>
    <dbReference type="NCBI Taxonomy" id="48507"/>
    <lineage>
        <taxon>Eukaryota</taxon>
        <taxon>Fungi</taxon>
        <taxon>Dikarya</taxon>
        <taxon>Ascomycota</taxon>
        <taxon>Pezizomycotina</taxon>
        <taxon>Sordariomycetes</taxon>
        <taxon>Hypocreomycetidae</taxon>
        <taxon>Hypocreales</taxon>
        <taxon>Nectriaceae</taxon>
        <taxon>Fusarium</taxon>
        <taxon>Fusarium fujikuroi species complex</taxon>
    </lineage>
</organism>
<dbReference type="Proteomes" id="UP000562682">
    <property type="component" value="Unassembled WGS sequence"/>
</dbReference>
<evidence type="ECO:0000313" key="2">
    <source>
        <dbReference type="Proteomes" id="UP000562682"/>
    </source>
</evidence>
<dbReference type="EMBL" id="JAAOAK010000204">
    <property type="protein sequence ID" value="KAF5682941.1"/>
    <property type="molecule type" value="Genomic_DNA"/>
</dbReference>
<accession>A0A8H5U6I5</accession>
<gene>
    <name evidence="1" type="ORF">FDENT_7447</name>
</gene>
<protein>
    <submittedName>
        <fullName evidence="1">Uncharacterized protein</fullName>
    </submittedName>
</protein>